<comment type="caution">
    <text evidence="1">The sequence shown here is derived from an EMBL/GenBank/DDBJ whole genome shotgun (WGS) entry which is preliminary data.</text>
</comment>
<accession>A0A8T2N9V1</accession>
<evidence type="ECO:0000313" key="1">
    <source>
        <dbReference type="EMBL" id="KAG9334462.1"/>
    </source>
</evidence>
<dbReference type="EMBL" id="JAFBMS010000149">
    <property type="protein sequence ID" value="KAG9334462.1"/>
    <property type="molecule type" value="Genomic_DNA"/>
</dbReference>
<protein>
    <submittedName>
        <fullName evidence="1">Uncharacterized protein</fullName>
    </submittedName>
</protein>
<reference evidence="1" key="1">
    <citation type="thesis" date="2021" institute="BYU ScholarsArchive" country="Provo, UT, USA">
        <title>Applications of and Algorithms for Genome Assembly and Genomic Analyses with an Emphasis on Marine Teleosts.</title>
        <authorList>
            <person name="Pickett B.D."/>
        </authorList>
    </citation>
    <scope>NUCLEOTIDE SEQUENCE</scope>
    <source>
        <strain evidence="1">HI-2016</strain>
    </source>
</reference>
<keyword evidence="2" id="KW-1185">Reference proteome</keyword>
<evidence type="ECO:0000313" key="2">
    <source>
        <dbReference type="Proteomes" id="UP000824540"/>
    </source>
</evidence>
<proteinExistence type="predicted"/>
<organism evidence="1 2">
    <name type="scientific">Albula glossodonta</name>
    <name type="common">roundjaw bonefish</name>
    <dbReference type="NCBI Taxonomy" id="121402"/>
    <lineage>
        <taxon>Eukaryota</taxon>
        <taxon>Metazoa</taxon>
        <taxon>Chordata</taxon>
        <taxon>Craniata</taxon>
        <taxon>Vertebrata</taxon>
        <taxon>Euteleostomi</taxon>
        <taxon>Actinopterygii</taxon>
        <taxon>Neopterygii</taxon>
        <taxon>Teleostei</taxon>
        <taxon>Albuliformes</taxon>
        <taxon>Albulidae</taxon>
        <taxon>Albula</taxon>
    </lineage>
</organism>
<name>A0A8T2N9V1_9TELE</name>
<sequence>EGGSVCWYLKPITRKSSQDTLVVCTSFIPFRQASSLHFALALFTTETAQHSPMTSCPWAGRCVFWVDTRMVHSRSPLELGPAGTLSPYNALR</sequence>
<feature type="non-terminal residue" evidence="1">
    <location>
        <position position="1"/>
    </location>
</feature>
<gene>
    <name evidence="1" type="ORF">JZ751_007660</name>
</gene>
<dbReference type="Proteomes" id="UP000824540">
    <property type="component" value="Unassembled WGS sequence"/>
</dbReference>
<dbReference type="AlphaFoldDB" id="A0A8T2N9V1"/>